<dbReference type="SUPFAM" id="SSF56104">
    <property type="entry name" value="SAICAR synthase-like"/>
    <property type="match status" value="1"/>
</dbReference>
<dbReference type="EC" id="2.7.-.-" evidence="4"/>
<dbReference type="GO" id="GO:0005737">
    <property type="term" value="C:cytoplasm"/>
    <property type="evidence" value="ECO:0007669"/>
    <property type="project" value="TreeGrafter"/>
</dbReference>
<keyword evidence="2 4" id="KW-0808">Transferase</keyword>
<evidence type="ECO:0000313" key="6">
    <source>
        <dbReference type="Proteomes" id="UP000673691"/>
    </source>
</evidence>
<evidence type="ECO:0000256" key="1">
    <source>
        <dbReference type="ARBA" id="ARBA00007374"/>
    </source>
</evidence>
<dbReference type="AlphaFoldDB" id="A0A8H7ZWJ8"/>
<evidence type="ECO:0000313" key="5">
    <source>
        <dbReference type="EMBL" id="KAG5460726.1"/>
    </source>
</evidence>
<dbReference type="Pfam" id="PF03770">
    <property type="entry name" value="IPK"/>
    <property type="match status" value="1"/>
</dbReference>
<dbReference type="InterPro" id="IPR038286">
    <property type="entry name" value="IPK_sf"/>
</dbReference>
<evidence type="ECO:0000256" key="4">
    <source>
        <dbReference type="RuleBase" id="RU363090"/>
    </source>
</evidence>
<dbReference type="OrthoDB" id="338650at2759"/>
<gene>
    <name evidence="5" type="ORF">BJ554DRAFT_7187</name>
</gene>
<sequence>MADDLERRVRSARALEHQVAGHDGVLATADGLIVKPCTDTEVQFYRLVTATEEHRDVASFLPEFHGAVRLGEDGPRLVGPEDGNKREVQNILFDCVGGFCPVPDDASAHAVILENLLQGFRKPSVMDVKLGTQLYDEFCSEEKKERMREAARITTSLTLGLRITGMKVKRAYVVYDPSKSGYTVYDKSFGKGLTADNLHFGFSRYMEPAALRSSAYMRLVARVFLDRLVELHSVMLLKEFRMYASSVLFVFEGDPSPEHVSAAENDWDTSREGLAQIVALLKMIDFAHSYHKPGEGPDEGHLLGLSNAIKQFRNLLDR</sequence>
<dbReference type="GO" id="GO:0000824">
    <property type="term" value="F:inositol-1,4,5,6-tetrakisphosphate 3-kinase activity"/>
    <property type="evidence" value="ECO:0007669"/>
    <property type="project" value="TreeGrafter"/>
</dbReference>
<dbReference type="GO" id="GO:0032958">
    <property type="term" value="P:inositol phosphate biosynthetic process"/>
    <property type="evidence" value="ECO:0007669"/>
    <property type="project" value="InterPro"/>
</dbReference>
<dbReference type="InterPro" id="IPR005522">
    <property type="entry name" value="IPK"/>
</dbReference>
<dbReference type="PANTHER" id="PTHR12400:SF103">
    <property type="entry name" value="INOSITOL POLYPHOSPHATE MULTIKINASE"/>
    <property type="match status" value="1"/>
</dbReference>
<keyword evidence="3 4" id="KW-0418">Kinase</keyword>
<dbReference type="Gene3D" id="3.30.470.160">
    <property type="entry name" value="Inositol polyphosphate kinase"/>
    <property type="match status" value="1"/>
</dbReference>
<comment type="similarity">
    <text evidence="1 4">Belongs to the inositol phosphokinase (IPK) family.</text>
</comment>
<accession>A0A8H7ZWJ8</accession>
<dbReference type="Proteomes" id="UP000673691">
    <property type="component" value="Unassembled WGS sequence"/>
</dbReference>
<proteinExistence type="inferred from homology"/>
<evidence type="ECO:0000256" key="2">
    <source>
        <dbReference type="ARBA" id="ARBA00022679"/>
    </source>
</evidence>
<organism evidence="5 6">
    <name type="scientific">Olpidium bornovanus</name>
    <dbReference type="NCBI Taxonomy" id="278681"/>
    <lineage>
        <taxon>Eukaryota</taxon>
        <taxon>Fungi</taxon>
        <taxon>Fungi incertae sedis</taxon>
        <taxon>Olpidiomycota</taxon>
        <taxon>Olpidiomycotina</taxon>
        <taxon>Olpidiomycetes</taxon>
        <taxon>Olpidiales</taxon>
        <taxon>Olpidiaceae</taxon>
        <taxon>Olpidium</taxon>
    </lineage>
</organism>
<dbReference type="GO" id="GO:0046854">
    <property type="term" value="P:phosphatidylinositol phosphate biosynthetic process"/>
    <property type="evidence" value="ECO:0007669"/>
    <property type="project" value="TreeGrafter"/>
</dbReference>
<protein>
    <recommendedName>
        <fullName evidence="4">Kinase</fullName>
        <ecNumber evidence="4">2.7.-.-</ecNumber>
    </recommendedName>
</protein>
<keyword evidence="6" id="KW-1185">Reference proteome</keyword>
<comment type="caution">
    <text evidence="5">The sequence shown here is derived from an EMBL/GenBank/DDBJ whole genome shotgun (WGS) entry which is preliminary data.</text>
</comment>
<dbReference type="EMBL" id="JAEFCI010004804">
    <property type="protein sequence ID" value="KAG5460726.1"/>
    <property type="molecule type" value="Genomic_DNA"/>
</dbReference>
<name>A0A8H7ZWJ8_9FUNG</name>
<dbReference type="GO" id="GO:0008440">
    <property type="term" value="F:inositol-1,4,5-trisphosphate 3-kinase activity"/>
    <property type="evidence" value="ECO:0007669"/>
    <property type="project" value="TreeGrafter"/>
</dbReference>
<reference evidence="5 6" key="1">
    <citation type="journal article" name="Sci. Rep.">
        <title>Genome-scale phylogenetic analyses confirm Olpidium as the closest living zoosporic fungus to the non-flagellated, terrestrial fungi.</title>
        <authorList>
            <person name="Chang Y."/>
            <person name="Rochon D."/>
            <person name="Sekimoto S."/>
            <person name="Wang Y."/>
            <person name="Chovatia M."/>
            <person name="Sandor L."/>
            <person name="Salamov A."/>
            <person name="Grigoriev I.V."/>
            <person name="Stajich J.E."/>
            <person name="Spatafora J.W."/>
        </authorList>
    </citation>
    <scope>NUCLEOTIDE SEQUENCE [LARGE SCALE GENOMIC DNA]</scope>
    <source>
        <strain evidence="5">S191</strain>
    </source>
</reference>
<evidence type="ECO:0000256" key="3">
    <source>
        <dbReference type="ARBA" id="ARBA00022777"/>
    </source>
</evidence>
<dbReference type="PANTHER" id="PTHR12400">
    <property type="entry name" value="INOSITOL POLYPHOSPHATE KINASE"/>
    <property type="match status" value="1"/>
</dbReference>
<dbReference type="GO" id="GO:0005634">
    <property type="term" value="C:nucleus"/>
    <property type="evidence" value="ECO:0007669"/>
    <property type="project" value="TreeGrafter"/>
</dbReference>